<dbReference type="OrthoDB" id="5649274at2"/>
<dbReference type="RefSeq" id="WP_058524528.1">
    <property type="nucleotide sequence ID" value="NZ_CAAAHV010000003.1"/>
</dbReference>
<name>A0A378I813_9GAMM</name>
<dbReference type="STRING" id="28083.Lbir_2525"/>
<feature type="region of interest" description="Disordered" evidence="3">
    <location>
        <begin position="888"/>
        <end position="921"/>
    </location>
</feature>
<dbReference type="Proteomes" id="UP000255066">
    <property type="component" value="Unassembled WGS sequence"/>
</dbReference>
<feature type="coiled-coil region" evidence="2">
    <location>
        <begin position="331"/>
        <end position="358"/>
    </location>
</feature>
<keyword evidence="6" id="KW-1185">Reference proteome</keyword>
<dbReference type="EMBL" id="UGNW01000001">
    <property type="protein sequence ID" value="STX31368.1"/>
    <property type="molecule type" value="Genomic_DNA"/>
</dbReference>
<accession>A0A378I813</accession>
<evidence type="ECO:0000256" key="3">
    <source>
        <dbReference type="SAM" id="MobiDB-lite"/>
    </source>
</evidence>
<dbReference type="Gene3D" id="3.40.50.300">
    <property type="entry name" value="P-loop containing nucleotide triphosphate hydrolases"/>
    <property type="match status" value="1"/>
</dbReference>
<dbReference type="Proteomes" id="UP000054735">
    <property type="component" value="Unassembled WGS sequence"/>
</dbReference>
<evidence type="ECO:0000313" key="4">
    <source>
        <dbReference type="EMBL" id="KTC67923.1"/>
    </source>
</evidence>
<gene>
    <name evidence="4" type="ORF">Lbir_2525</name>
    <name evidence="5" type="ORF">NCTC12437_01140</name>
</gene>
<reference evidence="4 6" key="1">
    <citation type="submission" date="2015-11" db="EMBL/GenBank/DDBJ databases">
        <title>Genomic analysis of 38 Legionella species identifies large and diverse effector repertoires.</title>
        <authorList>
            <person name="Burstein D."/>
            <person name="Amaro F."/>
            <person name="Zusman T."/>
            <person name="Lifshitz Z."/>
            <person name="Cohen O."/>
            <person name="Gilbert J.A."/>
            <person name="Pupko T."/>
            <person name="Shuman H.A."/>
            <person name="Segal G."/>
        </authorList>
    </citation>
    <scope>NUCLEOTIDE SEQUENCE [LARGE SCALE GENOMIC DNA]</scope>
    <source>
        <strain evidence="4 6">CDC#1407-AL-14</strain>
    </source>
</reference>
<dbReference type="EMBL" id="LNXT01000048">
    <property type="protein sequence ID" value="KTC67923.1"/>
    <property type="molecule type" value="Genomic_DNA"/>
</dbReference>
<organism evidence="5 7">
    <name type="scientific">Legionella birminghamensis</name>
    <dbReference type="NCBI Taxonomy" id="28083"/>
    <lineage>
        <taxon>Bacteria</taxon>
        <taxon>Pseudomonadati</taxon>
        <taxon>Pseudomonadota</taxon>
        <taxon>Gammaproteobacteria</taxon>
        <taxon>Legionellales</taxon>
        <taxon>Legionellaceae</taxon>
        <taxon>Legionella</taxon>
    </lineage>
</organism>
<evidence type="ECO:0000313" key="5">
    <source>
        <dbReference type="EMBL" id="STX31368.1"/>
    </source>
</evidence>
<dbReference type="GO" id="GO:0005525">
    <property type="term" value="F:GTP binding"/>
    <property type="evidence" value="ECO:0007669"/>
    <property type="project" value="InterPro"/>
</dbReference>
<proteinExistence type="predicted"/>
<dbReference type="PRINTS" id="PR00449">
    <property type="entry name" value="RASTRNSFRMNG"/>
</dbReference>
<evidence type="ECO:0000313" key="7">
    <source>
        <dbReference type="Proteomes" id="UP000255066"/>
    </source>
</evidence>
<reference evidence="5 7" key="2">
    <citation type="submission" date="2018-06" db="EMBL/GenBank/DDBJ databases">
        <authorList>
            <consortium name="Pathogen Informatics"/>
            <person name="Doyle S."/>
        </authorList>
    </citation>
    <scope>NUCLEOTIDE SEQUENCE [LARGE SCALE GENOMIC DNA]</scope>
    <source>
        <strain evidence="5 7">NCTC12437</strain>
    </source>
</reference>
<dbReference type="Pfam" id="PF00071">
    <property type="entry name" value="Ras"/>
    <property type="match status" value="1"/>
</dbReference>
<sequence>MAGIKALGQELEALKKFIRPERLGWKNEIERIELLETYEELSALIDRATKSDKELTAEECQPFIDFLANRWKRIQQTDLAYTFDPHSPINQICWLLAERLSPVVNKEAVKLLMFNIDLSDQMSGQDLYELKPWQFVLSDDVNNPRIIMVSDCLSFAKEDGVFKHTSLEDGQVKPLTESERARVIKHSPAATAFHEAAQQLRDYVKRDSSMYGYINRFIEKLRYGGAHGGRGGQEYIAGADANEGIFEFAEFLDKLTEDERRRLFAMTAPRFRDNIGTIWNRMKNPGVRANGEIQRTEFCVEVNAAELNTISRENEQALREWTPEFVRKIQEGALDNQKTKLEEKLKEKEDSFTKLLEEKISYQPDITTGIAGNARLFAQLDGNPKSRAETISGLIEKYPSLGITLRIADRAANENRLLPANAFPEFHQTVDSVCPPLTSIQDAKALRTALWQLTDADKIIYLQQLGDNKLAELVPNTAALINLVSGEEEDTQHLSTKAKIAIVNSFLAKPYFKETITSYAPLIPLISNINVDRRECDTIKIGPVLENCEDADLGALEALLLLIDDTKVNAFLGNLGNACLKRLTEKSPGHVIAVFESKLDKLPQKIMIEQMRSFIENQKAIARLESLSEESSSWGARHGAIKALIDLAKGNISRLPNNTEASFDNELRAIHAQILKNNQNIVTVGRIERSQITNTDERLPIIIIGPRNSGKTSLMQRYFNNSYSDAPVQDQDFRYTQAYQNDEGVRALAAFMDMGDMESRRFRNTRWGSNAKVFIITVNLTDPNSLQDAKDEYASLRQWFNPATPVIFAGTMSDMPNATSTLITEFAAEKGCTFIATSARDNHGVEELFAKAAELGINRSQALNPSQQALQPAVPAPPRTGMMGRFGAFFTRGGRNPSSAQQEEPSNRPGPRGGRGGETGN</sequence>
<dbReference type="SMART" id="SM00175">
    <property type="entry name" value="RAB"/>
    <property type="match status" value="1"/>
</dbReference>
<dbReference type="AlphaFoldDB" id="A0A378I813"/>
<dbReference type="InterPro" id="IPR027417">
    <property type="entry name" value="P-loop_NTPase"/>
</dbReference>
<evidence type="ECO:0000313" key="6">
    <source>
        <dbReference type="Proteomes" id="UP000054735"/>
    </source>
</evidence>
<feature type="compositionally biased region" description="Gly residues" evidence="3">
    <location>
        <begin position="911"/>
        <end position="921"/>
    </location>
</feature>
<keyword evidence="1" id="KW-0547">Nucleotide-binding</keyword>
<evidence type="ECO:0000256" key="1">
    <source>
        <dbReference type="ARBA" id="ARBA00022741"/>
    </source>
</evidence>
<dbReference type="PANTHER" id="PTHR47978">
    <property type="match status" value="1"/>
</dbReference>
<dbReference type="GO" id="GO:0003924">
    <property type="term" value="F:GTPase activity"/>
    <property type="evidence" value="ECO:0007669"/>
    <property type="project" value="InterPro"/>
</dbReference>
<dbReference type="PROSITE" id="PS51419">
    <property type="entry name" value="RAB"/>
    <property type="match status" value="1"/>
</dbReference>
<keyword evidence="2" id="KW-0175">Coiled coil</keyword>
<protein>
    <submittedName>
        <fullName evidence="4">Ras family protein</fullName>
    </submittedName>
    <submittedName>
        <fullName evidence="5">Small GTP-binding protein domain</fullName>
    </submittedName>
</protein>
<dbReference type="InterPro" id="IPR001806">
    <property type="entry name" value="Small_GTPase"/>
</dbReference>
<evidence type="ECO:0000256" key="2">
    <source>
        <dbReference type="SAM" id="Coils"/>
    </source>
</evidence>
<dbReference type="SUPFAM" id="SSF52540">
    <property type="entry name" value="P-loop containing nucleoside triphosphate hydrolases"/>
    <property type="match status" value="1"/>
</dbReference>
<dbReference type="SMART" id="SM00174">
    <property type="entry name" value="RHO"/>
    <property type="match status" value="1"/>
</dbReference>